<gene>
    <name evidence="1" type="ORF">QF030_001095</name>
</gene>
<dbReference type="EMBL" id="JAUSWV010000002">
    <property type="protein sequence ID" value="MDQ0578917.1"/>
    <property type="molecule type" value="Genomic_DNA"/>
</dbReference>
<comment type="caution">
    <text evidence="1">The sequence shown here is derived from an EMBL/GenBank/DDBJ whole genome shotgun (WGS) entry which is preliminary data.</text>
</comment>
<name>A0ABU0NIH0_STRRH</name>
<protein>
    <submittedName>
        <fullName evidence="1">Uncharacterized protein</fullName>
    </submittedName>
</protein>
<dbReference type="Proteomes" id="UP001230654">
    <property type="component" value="Unassembled WGS sequence"/>
</dbReference>
<evidence type="ECO:0000313" key="2">
    <source>
        <dbReference type="Proteomes" id="UP001230654"/>
    </source>
</evidence>
<organism evidence="1 2">
    <name type="scientific">Streptomyces rishiriensis</name>
    <dbReference type="NCBI Taxonomy" id="68264"/>
    <lineage>
        <taxon>Bacteria</taxon>
        <taxon>Bacillati</taxon>
        <taxon>Actinomycetota</taxon>
        <taxon>Actinomycetes</taxon>
        <taxon>Kitasatosporales</taxon>
        <taxon>Streptomycetaceae</taxon>
        <taxon>Streptomyces</taxon>
    </lineage>
</organism>
<proteinExistence type="predicted"/>
<keyword evidence="2" id="KW-1185">Reference proteome</keyword>
<reference evidence="1 2" key="1">
    <citation type="submission" date="2023-07" db="EMBL/GenBank/DDBJ databases">
        <title>Comparative genomics of wheat-associated soil bacteria to identify genetic determinants of phenazine resistance.</title>
        <authorList>
            <person name="Mouncey N."/>
        </authorList>
    </citation>
    <scope>NUCLEOTIDE SEQUENCE [LARGE SCALE GENOMIC DNA]</scope>
    <source>
        <strain evidence="1 2">B2I6</strain>
    </source>
</reference>
<evidence type="ECO:0000313" key="1">
    <source>
        <dbReference type="EMBL" id="MDQ0578917.1"/>
    </source>
</evidence>
<accession>A0ABU0NIH0</accession>
<sequence>MPLFRHGLGRRVLNGPLSVVGDKLLVMDEVEFLRGRVYGADHDDAGPRPERVYVQLVGGPLDGLLLDVTDRSPHELREVALITEIGRYGLGGRALYGRRVGDDRRFDWRGDAPGAP</sequence>